<evidence type="ECO:0000256" key="13">
    <source>
        <dbReference type="SAM" id="MobiDB-lite"/>
    </source>
</evidence>
<dbReference type="SUPFAM" id="SSF55846">
    <property type="entry name" value="N-acetylmuramoyl-L-alanine amidase-like"/>
    <property type="match status" value="1"/>
</dbReference>
<name>A0A8J7K0Z4_9NEIS</name>
<gene>
    <name evidence="15" type="primary">ampD</name>
    <name evidence="15" type="ORF">INR99_00665</name>
</gene>
<evidence type="ECO:0000256" key="11">
    <source>
        <dbReference type="ARBA" id="ARBA00039257"/>
    </source>
</evidence>
<dbReference type="InterPro" id="IPR036505">
    <property type="entry name" value="Amidase/PGRP_sf"/>
</dbReference>
<organism evidence="15 16">
    <name type="scientific">Chitinilyticum piscinae</name>
    <dbReference type="NCBI Taxonomy" id="2866724"/>
    <lineage>
        <taxon>Bacteria</taxon>
        <taxon>Pseudomonadati</taxon>
        <taxon>Pseudomonadota</taxon>
        <taxon>Betaproteobacteria</taxon>
        <taxon>Neisseriales</taxon>
        <taxon>Chitinibacteraceae</taxon>
        <taxon>Chitinilyticum</taxon>
    </lineage>
</organism>
<dbReference type="GO" id="GO:0071555">
    <property type="term" value="P:cell wall organization"/>
    <property type="evidence" value="ECO:0007669"/>
    <property type="project" value="UniProtKB-KW"/>
</dbReference>
<dbReference type="AlphaFoldDB" id="A0A8J7K0Z4"/>
<dbReference type="EC" id="3.5.1.28" evidence="5"/>
<dbReference type="NCBIfam" id="NF008758">
    <property type="entry name" value="PRK11789.1"/>
    <property type="match status" value="1"/>
</dbReference>
<evidence type="ECO:0000313" key="15">
    <source>
        <dbReference type="EMBL" id="MBE9607852.1"/>
    </source>
</evidence>
<evidence type="ECO:0000256" key="12">
    <source>
        <dbReference type="ARBA" id="ARBA00042615"/>
    </source>
</evidence>
<keyword evidence="9" id="KW-0862">Zinc</keyword>
<dbReference type="SMART" id="SM00644">
    <property type="entry name" value="Ami_2"/>
    <property type="match status" value="1"/>
</dbReference>
<evidence type="ECO:0000313" key="16">
    <source>
        <dbReference type="Proteomes" id="UP000604481"/>
    </source>
</evidence>
<evidence type="ECO:0000256" key="2">
    <source>
        <dbReference type="ARBA" id="ARBA00001947"/>
    </source>
</evidence>
<dbReference type="PANTHER" id="PTHR30417:SF4">
    <property type="entry name" value="1,6-ANHYDRO-N-ACETYLMURAMYL-L-ALANINE AMIDASE AMPD"/>
    <property type="match status" value="1"/>
</dbReference>
<feature type="region of interest" description="Disordered" evidence="13">
    <location>
        <begin position="199"/>
        <end position="224"/>
    </location>
</feature>
<comment type="subcellular location">
    <subcellularLocation>
        <location evidence="3">Cytoplasm</location>
    </subcellularLocation>
</comment>
<evidence type="ECO:0000256" key="4">
    <source>
        <dbReference type="ARBA" id="ARBA00007553"/>
    </source>
</evidence>
<dbReference type="InterPro" id="IPR002502">
    <property type="entry name" value="Amidase_domain"/>
</dbReference>
<dbReference type="Pfam" id="PF01510">
    <property type="entry name" value="Amidase_2"/>
    <property type="match status" value="1"/>
</dbReference>
<comment type="similarity">
    <text evidence="4">Belongs to the N-acetylmuramoyl-L-alanine amidase 2 family.</text>
</comment>
<accession>A0A8J7K0Z4</accession>
<dbReference type="CDD" id="cd06583">
    <property type="entry name" value="PGRP"/>
    <property type="match status" value="1"/>
</dbReference>
<reference evidence="15 16" key="1">
    <citation type="submission" date="2020-10" db="EMBL/GenBank/DDBJ databases">
        <title>The genome sequence of Chitinilyticum litopenaei 4Y14.</title>
        <authorList>
            <person name="Liu Y."/>
        </authorList>
    </citation>
    <scope>NUCLEOTIDE SEQUENCE [LARGE SCALE GENOMIC DNA]</scope>
    <source>
        <strain evidence="15 16">4Y14</strain>
    </source>
</reference>
<dbReference type="GO" id="GO:0046872">
    <property type="term" value="F:metal ion binding"/>
    <property type="evidence" value="ECO:0007669"/>
    <property type="project" value="UniProtKB-KW"/>
</dbReference>
<evidence type="ECO:0000256" key="3">
    <source>
        <dbReference type="ARBA" id="ARBA00004496"/>
    </source>
</evidence>
<comment type="cofactor">
    <cofactor evidence="2">
        <name>Zn(2+)</name>
        <dbReference type="ChEBI" id="CHEBI:29105"/>
    </cofactor>
</comment>
<dbReference type="GO" id="GO:0005737">
    <property type="term" value="C:cytoplasm"/>
    <property type="evidence" value="ECO:0007669"/>
    <property type="project" value="UniProtKB-SubCell"/>
</dbReference>
<keyword evidence="8 15" id="KW-0378">Hydrolase</keyword>
<dbReference type="GO" id="GO:0008745">
    <property type="term" value="F:N-acetylmuramoyl-L-alanine amidase activity"/>
    <property type="evidence" value="ECO:0007669"/>
    <property type="project" value="UniProtKB-EC"/>
</dbReference>
<keyword evidence="7" id="KW-0479">Metal-binding</keyword>
<keyword evidence="10" id="KW-0961">Cell wall biogenesis/degradation</keyword>
<dbReference type="InterPro" id="IPR001261">
    <property type="entry name" value="ArgE/DapE_CS"/>
</dbReference>
<dbReference type="RefSeq" id="WP_194114364.1">
    <property type="nucleotide sequence ID" value="NZ_JADFUA010000001.1"/>
</dbReference>
<evidence type="ECO:0000256" key="6">
    <source>
        <dbReference type="ARBA" id="ARBA00022490"/>
    </source>
</evidence>
<dbReference type="PROSITE" id="PS00758">
    <property type="entry name" value="ARGE_DAPE_CPG2_1"/>
    <property type="match status" value="1"/>
</dbReference>
<evidence type="ECO:0000256" key="9">
    <source>
        <dbReference type="ARBA" id="ARBA00022833"/>
    </source>
</evidence>
<comment type="catalytic activity">
    <reaction evidence="1">
        <text>Hydrolyzes the link between N-acetylmuramoyl residues and L-amino acid residues in certain cell-wall glycopeptides.</text>
        <dbReference type="EC" id="3.5.1.28"/>
    </reaction>
</comment>
<keyword evidence="16" id="KW-1185">Reference proteome</keyword>
<dbReference type="GO" id="GO:0009253">
    <property type="term" value="P:peptidoglycan catabolic process"/>
    <property type="evidence" value="ECO:0007669"/>
    <property type="project" value="InterPro"/>
</dbReference>
<comment type="caution">
    <text evidence="15">The sequence shown here is derived from an EMBL/GenBank/DDBJ whole genome shotgun (WGS) entry which is preliminary data.</text>
</comment>
<sequence length="224" mass="24439">MAELAEWLQQHAPCGYEIDVAGWCVAARRVASPNCNARPASSEVELVVLHNIHLPPGKPFAGHDVEHLFTNTLDRSAHPSYPQLAELRVSAHFFLRRDGCLLQFVPTTARAWHAGVSSWQGRPGCNDFSVGIELEGSDFIAFEPIQYAVLDMLLAALCKRHPVVAIAGHSDVAPGRKTDPGPWFDWRRVRTGLQEGHVRVAGGEQNSAPAAELRPDGASPQQST</sequence>
<evidence type="ECO:0000256" key="10">
    <source>
        <dbReference type="ARBA" id="ARBA00023316"/>
    </source>
</evidence>
<dbReference type="Gene3D" id="3.40.80.10">
    <property type="entry name" value="Peptidoglycan recognition protein-like"/>
    <property type="match status" value="1"/>
</dbReference>
<evidence type="ECO:0000259" key="14">
    <source>
        <dbReference type="SMART" id="SM00644"/>
    </source>
</evidence>
<protein>
    <recommendedName>
        <fullName evidence="11">1,6-anhydro-N-acetylmuramyl-L-alanine amidase AmpD</fullName>
        <ecNumber evidence="5">3.5.1.28</ecNumber>
    </recommendedName>
    <alternativeName>
        <fullName evidence="12">N-acetylmuramoyl-L-alanine amidase</fullName>
    </alternativeName>
</protein>
<evidence type="ECO:0000256" key="1">
    <source>
        <dbReference type="ARBA" id="ARBA00001561"/>
    </source>
</evidence>
<keyword evidence="6" id="KW-0963">Cytoplasm</keyword>
<feature type="domain" description="N-acetylmuramoyl-L-alanine amidase" evidence="14">
    <location>
        <begin position="32"/>
        <end position="181"/>
    </location>
</feature>
<dbReference type="EMBL" id="JADFUA010000001">
    <property type="protein sequence ID" value="MBE9607852.1"/>
    <property type="molecule type" value="Genomic_DNA"/>
</dbReference>
<dbReference type="Proteomes" id="UP000604481">
    <property type="component" value="Unassembled WGS sequence"/>
</dbReference>
<evidence type="ECO:0000256" key="5">
    <source>
        <dbReference type="ARBA" id="ARBA00011901"/>
    </source>
</evidence>
<dbReference type="InterPro" id="IPR051206">
    <property type="entry name" value="NAMLAA_amidase_2"/>
</dbReference>
<evidence type="ECO:0000256" key="8">
    <source>
        <dbReference type="ARBA" id="ARBA00022801"/>
    </source>
</evidence>
<proteinExistence type="inferred from homology"/>
<evidence type="ECO:0000256" key="7">
    <source>
        <dbReference type="ARBA" id="ARBA00022723"/>
    </source>
</evidence>
<dbReference type="PANTHER" id="PTHR30417">
    <property type="entry name" value="N-ACETYLMURAMOYL-L-ALANINE AMIDASE AMID"/>
    <property type="match status" value="1"/>
</dbReference>
<dbReference type="GO" id="GO:0009254">
    <property type="term" value="P:peptidoglycan turnover"/>
    <property type="evidence" value="ECO:0007669"/>
    <property type="project" value="TreeGrafter"/>
</dbReference>